<evidence type="ECO:0000313" key="2">
    <source>
        <dbReference type="Proteomes" id="UP001500635"/>
    </source>
</evidence>
<keyword evidence="2" id="KW-1185">Reference proteome</keyword>
<proteinExistence type="predicted"/>
<accession>A0ABP8JRS0</accession>
<reference evidence="2" key="1">
    <citation type="journal article" date="2019" name="Int. J. Syst. Evol. Microbiol.">
        <title>The Global Catalogue of Microorganisms (GCM) 10K type strain sequencing project: providing services to taxonomists for standard genome sequencing and annotation.</title>
        <authorList>
            <consortium name="The Broad Institute Genomics Platform"/>
            <consortium name="The Broad Institute Genome Sequencing Center for Infectious Disease"/>
            <person name="Wu L."/>
            <person name="Ma J."/>
        </authorList>
    </citation>
    <scope>NUCLEOTIDE SEQUENCE [LARGE SCALE GENOMIC DNA]</scope>
    <source>
        <strain evidence="2">JCM 17688</strain>
    </source>
</reference>
<evidence type="ECO:0000313" key="1">
    <source>
        <dbReference type="EMBL" id="GAA4395037.1"/>
    </source>
</evidence>
<dbReference type="Proteomes" id="UP001500635">
    <property type="component" value="Unassembled WGS sequence"/>
</dbReference>
<gene>
    <name evidence="1" type="ORF">GCM10023147_27770</name>
</gene>
<comment type="caution">
    <text evidence="1">The sequence shown here is derived from an EMBL/GenBank/DDBJ whole genome shotgun (WGS) entry which is preliminary data.</text>
</comment>
<protein>
    <submittedName>
        <fullName evidence="1">Uncharacterized protein</fullName>
    </submittedName>
</protein>
<sequence>MCRDACVVIASIDGASGAVFGDGAFDHQYAAGGTTDVDNLAFVWSDSDPALKNPLVRDLGIDVVCSTEGWLASTRVPPRD</sequence>
<organism evidence="1 2">
    <name type="scientific">Tsukamurella soli</name>
    <dbReference type="NCBI Taxonomy" id="644556"/>
    <lineage>
        <taxon>Bacteria</taxon>
        <taxon>Bacillati</taxon>
        <taxon>Actinomycetota</taxon>
        <taxon>Actinomycetes</taxon>
        <taxon>Mycobacteriales</taxon>
        <taxon>Tsukamurellaceae</taxon>
        <taxon>Tsukamurella</taxon>
    </lineage>
</organism>
<name>A0ABP8JRS0_9ACTN</name>
<dbReference type="EMBL" id="BAABFR010000041">
    <property type="protein sequence ID" value="GAA4395037.1"/>
    <property type="molecule type" value="Genomic_DNA"/>
</dbReference>